<comment type="caution">
    <text evidence="4">The sequence shown here is derived from an EMBL/GenBank/DDBJ whole genome shotgun (WGS) entry which is preliminary data.</text>
</comment>
<dbReference type="Proteomes" id="UP000887229">
    <property type="component" value="Unassembled WGS sequence"/>
</dbReference>
<evidence type="ECO:0000259" key="3">
    <source>
        <dbReference type="PROSITE" id="PS50048"/>
    </source>
</evidence>
<sequence length="423" mass="47962">MPSPGGSEPGATPYAPSWPRKPHTKTRSGCTVCKRRKIKCDEQKPSCANCIKHGVHCNYAPWTARRWHGTTSHRSPGHQGATSPSHDLSRHQSPSGNALLFNETHLELLHHFTTVTYNTLTAHPTLKVMWRITVPQLGLKHPFLMRSIFAISALHLAVLRPQRRSFYVDVSREEHSAALAMAVPLISNANEDNASALFAFSMLAVIYILAAPREPGDHWLLVPEGGLTDWLALIQGTRSVSTSYQEHLSKGPVSPLFTVSQALVSNAEEKGQSLPAWKGSSEYRQMVLLRQLIRERVDNAQRLKQYETLLDLLEQSFAANMVSPTSYCQETLSDDHEQVATSHIFSFLYRSLEIMQGPLQAREPEALVIFAYYCVLLHKLEGYWWIQTLPRDIMEEIWGALNYEYRYWIQWPAEQLGWAPRDP</sequence>
<proteinExistence type="predicted"/>
<organism evidence="4 5">
    <name type="scientific">Emericellopsis atlantica</name>
    <dbReference type="NCBI Taxonomy" id="2614577"/>
    <lineage>
        <taxon>Eukaryota</taxon>
        <taxon>Fungi</taxon>
        <taxon>Dikarya</taxon>
        <taxon>Ascomycota</taxon>
        <taxon>Pezizomycotina</taxon>
        <taxon>Sordariomycetes</taxon>
        <taxon>Hypocreomycetidae</taxon>
        <taxon>Hypocreales</taxon>
        <taxon>Bionectriaceae</taxon>
        <taxon>Emericellopsis</taxon>
    </lineage>
</organism>
<dbReference type="SUPFAM" id="SSF57701">
    <property type="entry name" value="Zn2/Cys6 DNA-binding domain"/>
    <property type="match status" value="1"/>
</dbReference>
<dbReference type="GeneID" id="70288359"/>
<dbReference type="PROSITE" id="PS50048">
    <property type="entry name" value="ZN2_CY6_FUNGAL_2"/>
    <property type="match status" value="1"/>
</dbReference>
<feature type="region of interest" description="Disordered" evidence="2">
    <location>
        <begin position="68"/>
        <end position="96"/>
    </location>
</feature>
<evidence type="ECO:0000313" key="5">
    <source>
        <dbReference type="Proteomes" id="UP000887229"/>
    </source>
</evidence>
<keyword evidence="5" id="KW-1185">Reference proteome</keyword>
<dbReference type="Gene3D" id="4.10.240.10">
    <property type="entry name" value="Zn(2)-C6 fungal-type DNA-binding domain"/>
    <property type="match status" value="1"/>
</dbReference>
<evidence type="ECO:0000256" key="2">
    <source>
        <dbReference type="SAM" id="MobiDB-lite"/>
    </source>
</evidence>
<dbReference type="RefSeq" id="XP_046118031.1">
    <property type="nucleotide sequence ID" value="XM_046257456.1"/>
</dbReference>
<dbReference type="PRINTS" id="PR00755">
    <property type="entry name" value="AFLATOXINBRP"/>
</dbReference>
<dbReference type="GO" id="GO:0000981">
    <property type="term" value="F:DNA-binding transcription factor activity, RNA polymerase II-specific"/>
    <property type="evidence" value="ECO:0007669"/>
    <property type="project" value="InterPro"/>
</dbReference>
<dbReference type="EMBL" id="MU251255">
    <property type="protein sequence ID" value="KAG9254107.1"/>
    <property type="molecule type" value="Genomic_DNA"/>
</dbReference>
<dbReference type="SMART" id="SM00066">
    <property type="entry name" value="GAL4"/>
    <property type="match status" value="1"/>
</dbReference>
<evidence type="ECO:0000256" key="1">
    <source>
        <dbReference type="ARBA" id="ARBA00023242"/>
    </source>
</evidence>
<protein>
    <recommendedName>
        <fullName evidence="3">Zn(2)-C6 fungal-type domain-containing protein</fullName>
    </recommendedName>
</protein>
<reference evidence="4" key="1">
    <citation type="journal article" date="2021" name="IMA Fungus">
        <title>Genomic characterization of three marine fungi, including Emericellopsis atlantica sp. nov. with signatures of a generalist lifestyle and marine biomass degradation.</title>
        <authorList>
            <person name="Hagestad O.C."/>
            <person name="Hou L."/>
            <person name="Andersen J.H."/>
            <person name="Hansen E.H."/>
            <person name="Altermark B."/>
            <person name="Li C."/>
            <person name="Kuhnert E."/>
            <person name="Cox R.J."/>
            <person name="Crous P.W."/>
            <person name="Spatafora J.W."/>
            <person name="Lail K."/>
            <person name="Amirebrahimi M."/>
            <person name="Lipzen A."/>
            <person name="Pangilinan J."/>
            <person name="Andreopoulos W."/>
            <person name="Hayes R.D."/>
            <person name="Ng V."/>
            <person name="Grigoriev I.V."/>
            <person name="Jackson S.A."/>
            <person name="Sutton T.D.S."/>
            <person name="Dobson A.D.W."/>
            <person name="Rama T."/>
        </authorList>
    </citation>
    <scope>NUCLEOTIDE SEQUENCE</scope>
    <source>
        <strain evidence="4">TS7</strain>
    </source>
</reference>
<dbReference type="InterPro" id="IPR052400">
    <property type="entry name" value="Zn2-C6_fungal_TF"/>
</dbReference>
<evidence type="ECO:0000313" key="4">
    <source>
        <dbReference type="EMBL" id="KAG9254107.1"/>
    </source>
</evidence>
<name>A0A9P7ZLW5_9HYPO</name>
<gene>
    <name evidence="4" type="ORF">F5Z01DRAFT_117346</name>
</gene>
<feature type="compositionally biased region" description="Polar residues" evidence="2">
    <location>
        <begin position="69"/>
        <end position="96"/>
    </location>
</feature>
<feature type="domain" description="Zn(2)-C6 fungal-type" evidence="3">
    <location>
        <begin position="29"/>
        <end position="59"/>
    </location>
</feature>
<dbReference type="PANTHER" id="PTHR47657">
    <property type="entry name" value="STEROL REGULATORY ELEMENT-BINDING PROTEIN ECM22"/>
    <property type="match status" value="1"/>
</dbReference>
<dbReference type="Pfam" id="PF11951">
    <property type="entry name" value="Fungal_trans_2"/>
    <property type="match status" value="1"/>
</dbReference>
<keyword evidence="1" id="KW-0539">Nucleus</keyword>
<dbReference type="Pfam" id="PF00172">
    <property type="entry name" value="Zn_clus"/>
    <property type="match status" value="1"/>
</dbReference>
<dbReference type="CDD" id="cd00067">
    <property type="entry name" value="GAL4"/>
    <property type="match status" value="1"/>
</dbReference>
<dbReference type="OrthoDB" id="416217at2759"/>
<dbReference type="GO" id="GO:0008270">
    <property type="term" value="F:zinc ion binding"/>
    <property type="evidence" value="ECO:0007669"/>
    <property type="project" value="InterPro"/>
</dbReference>
<dbReference type="PROSITE" id="PS00463">
    <property type="entry name" value="ZN2_CY6_FUNGAL_1"/>
    <property type="match status" value="1"/>
</dbReference>
<dbReference type="InterPro" id="IPR036864">
    <property type="entry name" value="Zn2-C6_fun-type_DNA-bd_sf"/>
</dbReference>
<feature type="region of interest" description="Disordered" evidence="2">
    <location>
        <begin position="1"/>
        <end position="27"/>
    </location>
</feature>
<dbReference type="InterPro" id="IPR001138">
    <property type="entry name" value="Zn2Cys6_DnaBD"/>
</dbReference>
<accession>A0A9P7ZLW5</accession>
<dbReference type="InterPro" id="IPR021858">
    <property type="entry name" value="Fun_TF"/>
</dbReference>
<dbReference type="AlphaFoldDB" id="A0A9P7ZLW5"/>
<dbReference type="PANTHER" id="PTHR47657:SF7">
    <property type="entry name" value="STEROL REGULATORY ELEMENT-BINDING PROTEIN ECM22"/>
    <property type="match status" value="1"/>
</dbReference>